<evidence type="ECO:0000313" key="1">
    <source>
        <dbReference type="EMBL" id="KAI3358562.1"/>
    </source>
</evidence>
<name>A0ACB8VSH6_9TELE</name>
<dbReference type="Proteomes" id="UP000831701">
    <property type="component" value="Chromosome 18"/>
</dbReference>
<sequence>MQVLHGDAAVLRCRHQMSPPPQTTSRCQRASCRHGNLSERGSVAQMESAVRVLYGGGTSLNLSSKKLNSVPECVCGLTRLTALVLNNNSISRVPAALLSLRHELPAVLGHLESLKKLYLFGNQIAALPPEAIGGLVNLVVLNLNHNQIQRLPPEIKSLTKLRHLSVLDNKLEELPVELGHLTSLSEINVTSNSLSRLPQELYRCNELTKVHAARNKLTSLPEGIRALTKLQVLDVAGNKLSMFPVEFHLLSLKELHCEGNRFVRCEPMPSVQDAEVFSLKELAARLVLREDRNRSSLVHKTLPHYPFLPDCPAGQWQLLCALPGPLPHHLAGVRAFYQSE</sequence>
<feature type="non-terminal residue" evidence="1">
    <location>
        <position position="340"/>
    </location>
</feature>
<accession>A0ACB8VSH6</accession>
<organism evidence="1 2">
    <name type="scientific">Scortum barcoo</name>
    <name type="common">barcoo grunter</name>
    <dbReference type="NCBI Taxonomy" id="214431"/>
    <lineage>
        <taxon>Eukaryota</taxon>
        <taxon>Metazoa</taxon>
        <taxon>Chordata</taxon>
        <taxon>Craniata</taxon>
        <taxon>Vertebrata</taxon>
        <taxon>Euteleostomi</taxon>
        <taxon>Actinopterygii</taxon>
        <taxon>Neopterygii</taxon>
        <taxon>Teleostei</taxon>
        <taxon>Neoteleostei</taxon>
        <taxon>Acanthomorphata</taxon>
        <taxon>Eupercaria</taxon>
        <taxon>Centrarchiformes</taxon>
        <taxon>Terapontoidei</taxon>
        <taxon>Terapontidae</taxon>
        <taxon>Scortum</taxon>
    </lineage>
</organism>
<protein>
    <submittedName>
        <fullName evidence="1">Uncharacterized protein</fullName>
    </submittedName>
</protein>
<comment type="caution">
    <text evidence="1">The sequence shown here is derived from an EMBL/GenBank/DDBJ whole genome shotgun (WGS) entry which is preliminary data.</text>
</comment>
<keyword evidence="2" id="KW-1185">Reference proteome</keyword>
<proteinExistence type="predicted"/>
<gene>
    <name evidence="1" type="ORF">L3Q82_014984</name>
</gene>
<evidence type="ECO:0000313" key="2">
    <source>
        <dbReference type="Proteomes" id="UP000831701"/>
    </source>
</evidence>
<reference evidence="1" key="1">
    <citation type="submission" date="2022-04" db="EMBL/GenBank/DDBJ databases">
        <title>Jade perch genome.</title>
        <authorList>
            <person name="Chao B."/>
        </authorList>
    </citation>
    <scope>NUCLEOTIDE SEQUENCE</scope>
    <source>
        <strain evidence="1">CB-2022</strain>
    </source>
</reference>
<dbReference type="EMBL" id="CM041548">
    <property type="protein sequence ID" value="KAI3358562.1"/>
    <property type="molecule type" value="Genomic_DNA"/>
</dbReference>